<protein>
    <submittedName>
        <fullName evidence="1">Uncharacterized protein</fullName>
    </submittedName>
</protein>
<dbReference type="AlphaFoldDB" id="A0A285X6W3"/>
<dbReference type="Proteomes" id="UP000219193">
    <property type="component" value="Unassembled WGS sequence"/>
</dbReference>
<name>A0A285X6W3_9FLAO</name>
<dbReference type="EMBL" id="OCMF01000002">
    <property type="protein sequence ID" value="SOC80524.1"/>
    <property type="molecule type" value="Genomic_DNA"/>
</dbReference>
<reference evidence="2" key="1">
    <citation type="submission" date="2017-09" db="EMBL/GenBank/DDBJ databases">
        <authorList>
            <person name="Varghese N."/>
            <person name="Submissions S."/>
        </authorList>
    </citation>
    <scope>NUCLEOTIDE SEQUENCE [LARGE SCALE GENOMIC DNA]</scope>
    <source>
        <strain evidence="2">CGMCC 1.12641</strain>
    </source>
</reference>
<proteinExistence type="predicted"/>
<gene>
    <name evidence="1" type="ORF">SAMN06296241_2076</name>
</gene>
<organism evidence="1 2">
    <name type="scientific">Salinimicrobium sediminis</name>
    <dbReference type="NCBI Taxonomy" id="1343891"/>
    <lineage>
        <taxon>Bacteria</taxon>
        <taxon>Pseudomonadati</taxon>
        <taxon>Bacteroidota</taxon>
        <taxon>Flavobacteriia</taxon>
        <taxon>Flavobacteriales</taxon>
        <taxon>Flavobacteriaceae</taxon>
        <taxon>Salinimicrobium</taxon>
    </lineage>
</organism>
<sequence length="59" mass="7191">MQFQEYILDFILGMQSRLEKNKAKNWGNIFLKITYRNLKRFYNEDLMKKSEPFLDSPAQ</sequence>
<evidence type="ECO:0000313" key="1">
    <source>
        <dbReference type="EMBL" id="SOC80524.1"/>
    </source>
</evidence>
<keyword evidence="2" id="KW-1185">Reference proteome</keyword>
<evidence type="ECO:0000313" key="2">
    <source>
        <dbReference type="Proteomes" id="UP000219193"/>
    </source>
</evidence>
<accession>A0A285X6W3</accession>